<keyword evidence="7" id="KW-0378">Hydrolase</keyword>
<dbReference type="SMART" id="SM00382">
    <property type="entry name" value="AAA"/>
    <property type="match status" value="4"/>
</dbReference>
<dbReference type="InterPro" id="IPR047187">
    <property type="entry name" value="SF1_C_Upf1"/>
</dbReference>
<dbReference type="Pfam" id="PF00004">
    <property type="entry name" value="AAA"/>
    <property type="match status" value="3"/>
</dbReference>
<dbReference type="GO" id="GO:0005524">
    <property type="term" value="F:ATP binding"/>
    <property type="evidence" value="ECO:0007669"/>
    <property type="project" value="UniProtKB-KW"/>
</dbReference>
<evidence type="ECO:0000256" key="5">
    <source>
        <dbReference type="SAM" id="MobiDB-lite"/>
    </source>
</evidence>
<evidence type="ECO:0000256" key="4">
    <source>
        <dbReference type="SAM" id="Coils"/>
    </source>
</evidence>
<dbReference type="CDD" id="cd18808">
    <property type="entry name" value="SF1_C_Upf1"/>
    <property type="match status" value="1"/>
</dbReference>
<dbReference type="Pfam" id="PF13087">
    <property type="entry name" value="AAA_12"/>
    <property type="match status" value="1"/>
</dbReference>
<dbReference type="PANTHER" id="PTHR43392">
    <property type="entry name" value="AAA-TYPE ATPASE FAMILY PROTEIN / ANKYRIN REPEAT FAMILY PROTEIN"/>
    <property type="match status" value="1"/>
</dbReference>
<feature type="domain" description="AAA+ ATPase" evidence="6">
    <location>
        <begin position="1629"/>
        <end position="1890"/>
    </location>
</feature>
<dbReference type="InterPro" id="IPR050773">
    <property type="entry name" value="CbxX/CfxQ_RuBisCO_ESX"/>
</dbReference>
<organism evidence="7 8">
    <name type="scientific">Athelia psychrophila</name>
    <dbReference type="NCBI Taxonomy" id="1759441"/>
    <lineage>
        <taxon>Eukaryota</taxon>
        <taxon>Fungi</taxon>
        <taxon>Dikarya</taxon>
        <taxon>Basidiomycota</taxon>
        <taxon>Agaricomycotina</taxon>
        <taxon>Agaricomycetes</taxon>
        <taxon>Agaricomycetidae</taxon>
        <taxon>Atheliales</taxon>
        <taxon>Atheliaceae</taxon>
        <taxon>Athelia</taxon>
    </lineage>
</organism>
<reference evidence="7 8" key="1">
    <citation type="journal article" date="2016" name="Mol. Biol. Evol.">
        <title>Comparative Genomics of Early-Diverging Mushroom-Forming Fungi Provides Insights into the Origins of Lignocellulose Decay Capabilities.</title>
        <authorList>
            <person name="Nagy L.G."/>
            <person name="Riley R."/>
            <person name="Tritt A."/>
            <person name="Adam C."/>
            <person name="Daum C."/>
            <person name="Floudas D."/>
            <person name="Sun H."/>
            <person name="Yadav J.S."/>
            <person name="Pangilinan J."/>
            <person name="Larsson K.H."/>
            <person name="Matsuura K."/>
            <person name="Barry K."/>
            <person name="Labutti K."/>
            <person name="Kuo R."/>
            <person name="Ohm R.A."/>
            <person name="Bhattacharya S.S."/>
            <person name="Shirouzu T."/>
            <person name="Yoshinaga Y."/>
            <person name="Martin F.M."/>
            <person name="Grigoriev I.V."/>
            <person name="Hibbett D.S."/>
        </authorList>
    </citation>
    <scope>NUCLEOTIDE SEQUENCE [LARGE SCALE GENOMIC DNA]</scope>
    <source>
        <strain evidence="7 8">CBS 109695</strain>
    </source>
</reference>
<dbReference type="InterPro" id="IPR041677">
    <property type="entry name" value="DNA2/NAM7_AAA_11"/>
</dbReference>
<dbReference type="STRING" id="436010.A0A166TNM3"/>
<dbReference type="Pfam" id="PF17866">
    <property type="entry name" value="AAA_lid_6"/>
    <property type="match status" value="2"/>
</dbReference>
<dbReference type="OrthoDB" id="2423195at2759"/>
<feature type="coiled-coil region" evidence="4">
    <location>
        <begin position="2291"/>
        <end position="2376"/>
    </location>
</feature>
<evidence type="ECO:0000256" key="2">
    <source>
        <dbReference type="ARBA" id="ARBA00022741"/>
    </source>
</evidence>
<dbReference type="InterPro" id="IPR041627">
    <property type="entry name" value="AAA_lid_6"/>
</dbReference>
<keyword evidence="2" id="KW-0547">Nucleotide-binding</keyword>
<dbReference type="GO" id="GO:0016887">
    <property type="term" value="F:ATP hydrolysis activity"/>
    <property type="evidence" value="ECO:0007669"/>
    <property type="project" value="InterPro"/>
</dbReference>
<feature type="compositionally biased region" description="Low complexity" evidence="5">
    <location>
        <begin position="1226"/>
        <end position="1258"/>
    </location>
</feature>
<dbReference type="PRINTS" id="PR00819">
    <property type="entry name" value="CBXCFQXSUPER"/>
</dbReference>
<evidence type="ECO:0000313" key="8">
    <source>
        <dbReference type="Proteomes" id="UP000076532"/>
    </source>
</evidence>
<dbReference type="InterPro" id="IPR000641">
    <property type="entry name" value="CbxX/CfxQ"/>
</dbReference>
<dbReference type="CDD" id="cd00009">
    <property type="entry name" value="AAA"/>
    <property type="match status" value="2"/>
</dbReference>
<gene>
    <name evidence="7" type="ORF">FIBSPDRAFT_850249</name>
</gene>
<feature type="compositionally biased region" description="Low complexity" evidence="5">
    <location>
        <begin position="2207"/>
        <end position="2236"/>
    </location>
</feature>
<dbReference type="Proteomes" id="UP000076532">
    <property type="component" value="Unassembled WGS sequence"/>
</dbReference>
<feature type="region of interest" description="Disordered" evidence="5">
    <location>
        <begin position="2142"/>
        <end position="2281"/>
    </location>
</feature>
<dbReference type="CDD" id="cd17936">
    <property type="entry name" value="EEXXEc_NFX1"/>
    <property type="match status" value="1"/>
</dbReference>
<dbReference type="InterPro" id="IPR041679">
    <property type="entry name" value="DNA2/NAM7-like_C"/>
</dbReference>
<keyword evidence="8" id="KW-1185">Reference proteome</keyword>
<dbReference type="InterPro" id="IPR003593">
    <property type="entry name" value="AAA+_ATPase"/>
</dbReference>
<dbReference type="FunFam" id="3.40.50.300:FF:001660">
    <property type="entry name" value="NF-X1 finger and helicase protein, putative"/>
    <property type="match status" value="1"/>
</dbReference>
<evidence type="ECO:0000256" key="3">
    <source>
        <dbReference type="ARBA" id="ARBA00022840"/>
    </source>
</evidence>
<dbReference type="FunFam" id="3.40.50.300:FF:000216">
    <property type="entry name" value="Type VII secretion ATPase EccA"/>
    <property type="match status" value="3"/>
</dbReference>
<keyword evidence="4" id="KW-0175">Coiled coil</keyword>
<protein>
    <submittedName>
        <fullName evidence="7">P-loop containing nucleoside triphosphate hydrolase protein</fullName>
    </submittedName>
</protein>
<dbReference type="Gene3D" id="1.10.8.60">
    <property type="match status" value="2"/>
</dbReference>
<feature type="compositionally biased region" description="Basic and acidic residues" evidence="5">
    <location>
        <begin position="1295"/>
        <end position="1304"/>
    </location>
</feature>
<dbReference type="PANTHER" id="PTHR43392:SF2">
    <property type="entry name" value="AAA-TYPE ATPASE FAMILY PROTEIN _ ANKYRIN REPEAT FAMILY PROTEIN"/>
    <property type="match status" value="1"/>
</dbReference>
<feature type="domain" description="AAA+ ATPase" evidence="6">
    <location>
        <begin position="483"/>
        <end position="907"/>
    </location>
</feature>
<feature type="coiled-coil region" evidence="4">
    <location>
        <begin position="1320"/>
        <end position="1347"/>
    </location>
</feature>
<proteinExistence type="inferred from homology"/>
<dbReference type="EMBL" id="KV417492">
    <property type="protein sequence ID" value="KZP30812.1"/>
    <property type="molecule type" value="Genomic_DNA"/>
</dbReference>
<feature type="coiled-coil region" evidence="4">
    <location>
        <begin position="1163"/>
        <end position="1217"/>
    </location>
</feature>
<dbReference type="CDD" id="cd06008">
    <property type="entry name" value="NF-X1-zinc-finger"/>
    <property type="match status" value="1"/>
</dbReference>
<sequence>MASNPNAARDARYKSFLNAVLYQGRPVGPQGALFLQAVSAQPDVATSISSIIASQKGLAAVQDAIRSDFSPDFLNGPASLFLEYLRDPTLKTIGSGQFLTKIILAMVEPPIFWNGFVDAFRSVQLNDATQACFAWLLLQLLLLPDETGQAYRPVAEDKLTLNLLLNIRHPDGKAFGHQIEQVLTTSAAATQPDAGFSPGGRHNNDFVDFREIAILPTSDEITCKEPPFLRHSASIDDPDTRDTRASIYLDNQFRLLREDMLNEMREELQVVMGLKKGRAGRGVIIDGMSVLDIHCGPTGKRCKWGLTFKCDADLPAFKGQKKRVHYLKNDMQGKKILRHQSLVCLLVDGEICAFPIINRDEELLAKEPPIIVLQFDGPRSVSRTLVKMKTAKKIKMVQINTATFAYEPILSALQNIKGIPLSNEILFWDKDIIIQLADQTPEVEDLVRKIRRHPQQDISSYLGSSKNIILDKAQEVSLLTGLTQRVSLIQGPPGTGKSFIGAILAKFLHDYSKSIILVVTATNHALDQFLEDLLGIGIPLDSLVRLGGKANAQTESMSLFNQPRVSNSSKADWKIIDDCKAGAEVYAQSLKVAFDQYQSSSVSEADIMAHLEFDSSESSEYFQAFEVPSSTDGMTQIGKNGRAVDSSYLITQWSSGKDAGIFKGHPHVLDAAKIWGMPAEARKATRAMWETEILKYQVQAISESAKLYDQTQTELSRQFDEKNVNILRSKRIIRCTTTGAAKYKDVIQGASPDVLLVEEAGEILESHVITALGATARQMILIGDHKQLRPKVNHYTLTVEKGEGYDLNMSLFERLVLKGYPHSTLLSQHRMRPEISDLVRQLTYPDLTDAIKTKGRPNLRGVPDNIVFVNHTHPEDDNKQIADRRDMEAKSSKQNMFEVQMVLKIVRYLIQQGYKTEELVVLTPYLGQLQKLQKELQAEADPVLNELDMNELIRAGVMTAAHASEKKERPLRLVTIDNYQGEESDVVIASLCRSNSENDIGFMFSPERLNVLLSRARNSLIIIGNANTFTNSRKGKDLWSKLLNLLRKGGHVYDGFPVVCTQHLDRSAVLKNPVAFNTHCPDGGCNNPCGKQLTCGIHTCLSKCHTLTKIRHSEILCQQITQEHCPKGHAQSRKCHQPSVPCKACQKEAEILENTLRREFELQQRKEEQDLEHERRLKDLEERIEAEHQKVKDAQLAHQRAEALRQKEADLKEAKERTSSFWSFIPSFPNSSNSPSTPSSSNAPTNTSGSAPTSAASPQSGNPPPNPMQVPPPQRPHTPPGNPATVSSSPSSPETEWKRQKEVEGASSTALDAVMDMIGLEDVKRQMLRLKDKIEVTQRQNSKITDERFNVVFLGNPGTGKTTVARHFAHFLTSKKVIPGNTLIETTGARLANEGVTKAQEMVDGVVKAGGGCVFVDETYQLTTNHAGGSSHQGHQVLDFLLAEMENRVGTVVFILAGYAKQMEKFFEHNPGLPSRVPYTLKFADYTDKELLAMMAQMIHKKYSGQMKADDGITGLYSRIAIRRLASGRGREGFGNARALQNMFTKVTERQAERVSRSRREGTRPDDFLLTQEDIIGPDPSNAIKKSASWVELQGLTGLKTVKDTVRSLVDMISANYHRELAEKKPMQLNLNRCLLGAPGTGKTTVGKLYGQILADIGMLSNGEVVVKNPSDFVGQYIGQSEANTRAILASTIGKILLIDEAYMLYGGGGGGGSGSGGGNSFNAAVIDTIVAEIQSVPGEDRCVLLLGYEGKMREMFQNVNEGLSRRFSIEEAFKFEDFTESELREILEVKLKKQDLSATDAAKDVAMELLSREKSRPNFGNAGAVENLLTHTKTRYMARLRGSTPPADTVFEPQDFDPEFERHLHAAANLDKMFQGILGCDEIIEKLREYQKIARVMKARGEDARDIIPTNFVFKGPPGTGKTTVARKIGQIYYDMGFLASPKVEECSATDLVGQYVGHTGPKTQKLLEKTLGQVLLIDEAYRLGEGRFAQEAIDELVGLLTQEKFKSKIVVILAGYEQDINKLLAVNSGLSSRFPEIMNFKNFPPPACLNILDNRLREGKPEVVLAELQDHSSKGYSTMLRLVEDLCGLPSWGNARDMETLAKQMTSFVLKHLPDSGKAATLTLSAKDAVDIMISMLDEQRSRARMPPARRSEYDDLQADQSSSSAPPPPAQASSSSQAKPPPPPPPAAPKSPPPPKPPAPKPPTTTTNPASNASSTPTRSATPTSTRVSTPTSRAPPPSRNSQPRAAAPRPAAPTSSNPQARPRNANQQSQPVPSIVRRDYGVSDAVWQNLQRNQRAAEAAAKAEEEKLRQAQRDMQEALKIAEKKRREAEMFAQAEAAARDLAAKRDLQLQREALQRQEQAARAERQRLLEAFRLQKAEQDRKKREEVRVQTTLRQMGVCVQGFLWVQVPGRYRCRGGSHHVSNAQLGI</sequence>
<feature type="domain" description="AAA+ ATPase" evidence="6">
    <location>
        <begin position="1909"/>
        <end position="2046"/>
    </location>
</feature>
<dbReference type="SUPFAM" id="SSF52540">
    <property type="entry name" value="P-loop containing nucleoside triphosphate hydrolases"/>
    <property type="match status" value="4"/>
</dbReference>
<feature type="compositionally biased region" description="Pro residues" evidence="5">
    <location>
        <begin position="1261"/>
        <end position="1282"/>
    </location>
</feature>
<dbReference type="Pfam" id="PF13086">
    <property type="entry name" value="AAA_11"/>
    <property type="match status" value="1"/>
</dbReference>
<keyword evidence="3" id="KW-0067">ATP-binding</keyword>
<evidence type="ECO:0000259" key="6">
    <source>
        <dbReference type="SMART" id="SM00382"/>
    </source>
</evidence>
<feature type="compositionally biased region" description="Pro residues" evidence="5">
    <location>
        <begin position="2182"/>
        <end position="2206"/>
    </location>
</feature>
<evidence type="ECO:0000256" key="1">
    <source>
        <dbReference type="ARBA" id="ARBA00010378"/>
    </source>
</evidence>
<dbReference type="InterPro" id="IPR003959">
    <property type="entry name" value="ATPase_AAA_core"/>
</dbReference>
<dbReference type="FunFam" id="1.10.8.60:FF:000160">
    <property type="entry name" value="WGS project CABT00000000 data, contig 2.55"/>
    <property type="match status" value="1"/>
</dbReference>
<evidence type="ECO:0000313" key="7">
    <source>
        <dbReference type="EMBL" id="KZP30812.1"/>
    </source>
</evidence>
<accession>A0A166TNM3</accession>
<dbReference type="InterPro" id="IPR027417">
    <property type="entry name" value="P-loop_NTPase"/>
</dbReference>
<feature type="domain" description="AAA+ ATPase" evidence="6">
    <location>
        <begin position="1347"/>
        <end position="1483"/>
    </location>
</feature>
<dbReference type="GO" id="GO:0004386">
    <property type="term" value="F:helicase activity"/>
    <property type="evidence" value="ECO:0007669"/>
    <property type="project" value="InterPro"/>
</dbReference>
<feature type="region of interest" description="Disordered" evidence="5">
    <location>
        <begin position="1226"/>
        <end position="1308"/>
    </location>
</feature>
<dbReference type="Gene3D" id="3.40.50.300">
    <property type="entry name" value="P-loop containing nucleotide triphosphate hydrolases"/>
    <property type="match status" value="6"/>
</dbReference>
<comment type="similarity">
    <text evidence="1">Belongs to the CbxX/CfxQ family.</text>
</comment>
<feature type="compositionally biased region" description="Low complexity" evidence="5">
    <location>
        <begin position="2243"/>
        <end position="2262"/>
    </location>
</feature>
<name>A0A166TNM3_9AGAM</name>